<feature type="disulfide bond" evidence="2">
    <location>
        <begin position="329"/>
        <end position="341"/>
    </location>
</feature>
<dbReference type="EMBL" id="CAJVCH010027529">
    <property type="protein sequence ID" value="CAG7702506.1"/>
    <property type="molecule type" value="Genomic_DNA"/>
</dbReference>
<dbReference type="AlphaFoldDB" id="A0A8J2NM53"/>
<feature type="signal peptide" evidence="3">
    <location>
        <begin position="1"/>
        <end position="22"/>
    </location>
</feature>
<evidence type="ECO:0000256" key="2">
    <source>
        <dbReference type="PROSITE-ProRule" id="PRU00124"/>
    </source>
</evidence>
<dbReference type="CDD" id="cd00112">
    <property type="entry name" value="LDLa"/>
    <property type="match status" value="1"/>
</dbReference>
<protein>
    <submittedName>
        <fullName evidence="4">Uncharacterized protein</fullName>
    </submittedName>
</protein>
<gene>
    <name evidence="4" type="ORF">AFUS01_LOCUS4422</name>
</gene>
<keyword evidence="3" id="KW-0732">Signal</keyword>
<feature type="non-terminal residue" evidence="4">
    <location>
        <position position="1"/>
    </location>
</feature>
<dbReference type="Pfam" id="PF00057">
    <property type="entry name" value="Ldl_recept_a"/>
    <property type="match status" value="1"/>
</dbReference>
<dbReference type="PROSITE" id="PS50068">
    <property type="entry name" value="LDLRA_2"/>
    <property type="match status" value="1"/>
</dbReference>
<name>A0A8J2NM53_9HEXA</name>
<feature type="chain" id="PRO_5035294213" evidence="3">
    <location>
        <begin position="23"/>
        <end position="389"/>
    </location>
</feature>
<keyword evidence="5" id="KW-1185">Reference proteome</keyword>
<reference evidence="4" key="1">
    <citation type="submission" date="2021-06" db="EMBL/GenBank/DDBJ databases">
        <authorList>
            <person name="Hodson N. C."/>
            <person name="Mongue J. A."/>
            <person name="Jaron S. K."/>
        </authorList>
    </citation>
    <scope>NUCLEOTIDE SEQUENCE</scope>
</reference>
<evidence type="ECO:0000313" key="5">
    <source>
        <dbReference type="Proteomes" id="UP000708208"/>
    </source>
</evidence>
<dbReference type="InterPro" id="IPR002172">
    <property type="entry name" value="LDrepeatLR_classA_rpt"/>
</dbReference>
<accession>A0A8J2NM53</accession>
<dbReference type="Proteomes" id="UP000708208">
    <property type="component" value="Unassembled WGS sequence"/>
</dbReference>
<evidence type="ECO:0000256" key="3">
    <source>
        <dbReference type="SAM" id="SignalP"/>
    </source>
</evidence>
<dbReference type="PROSITE" id="PS01209">
    <property type="entry name" value="LDLRA_1"/>
    <property type="match status" value="1"/>
</dbReference>
<proteinExistence type="predicted"/>
<keyword evidence="1 2" id="KW-1015">Disulfide bond</keyword>
<evidence type="ECO:0000256" key="1">
    <source>
        <dbReference type="ARBA" id="ARBA00023157"/>
    </source>
</evidence>
<dbReference type="SMART" id="SM00192">
    <property type="entry name" value="LDLa"/>
    <property type="match status" value="1"/>
</dbReference>
<dbReference type="OrthoDB" id="6022531at2759"/>
<comment type="caution">
    <text evidence="2">Lacks conserved residue(s) required for the propagation of feature annotation.</text>
</comment>
<evidence type="ECO:0000313" key="4">
    <source>
        <dbReference type="EMBL" id="CAG7702506.1"/>
    </source>
</evidence>
<dbReference type="InterPro" id="IPR023415">
    <property type="entry name" value="LDLR_class-A_CS"/>
</dbReference>
<organism evidence="4 5">
    <name type="scientific">Allacma fusca</name>
    <dbReference type="NCBI Taxonomy" id="39272"/>
    <lineage>
        <taxon>Eukaryota</taxon>
        <taxon>Metazoa</taxon>
        <taxon>Ecdysozoa</taxon>
        <taxon>Arthropoda</taxon>
        <taxon>Hexapoda</taxon>
        <taxon>Collembola</taxon>
        <taxon>Symphypleona</taxon>
        <taxon>Sminthuridae</taxon>
        <taxon>Allacma</taxon>
    </lineage>
</organism>
<feature type="disulfide bond" evidence="2">
    <location>
        <begin position="336"/>
        <end position="354"/>
    </location>
</feature>
<sequence>MYSNQLGILLLLVLQFGNYCRSQPVQEKESQTFLENLSKSLGRVTQSTTCGIRNIDPEDPRTEAPWNAVIFTKYQAKNGTISYGFFGSGVVIGANMILGISSGAYGAGTKESNYSFYSIPPVERFTAVVGLKSIRFDDSDQHSQISEINYIVPYIGKEEVSDEFHFVIYHLKTVLKPTNYVREICFLKLQLLNSRDYLQKFRDSFNFQITGFALSANFNTSYSPLTRDITLESQSLCDSAYPFYHGGNFADNILCARPIISEYVAFCHFYGSALTFTDKTKTSRTFLGAVLTSSSKYGFQKGGPCSGKRVNFFTPVTGHADWIANNYKCSPTRFSCGNSACLHLSKVCNGLKDCPDGEDEYRHFCAAVNICPGKLDLSLPDVYNRRHTS</sequence>
<comment type="caution">
    <text evidence="4">The sequence shown here is derived from an EMBL/GenBank/DDBJ whole genome shotgun (WGS) entry which is preliminary data.</text>
</comment>